<dbReference type="AlphaFoldDB" id="A0A2D6YMT4"/>
<dbReference type="SUPFAM" id="SSF53649">
    <property type="entry name" value="Alkaline phosphatase-like"/>
    <property type="match status" value="1"/>
</dbReference>
<dbReference type="Gene3D" id="3.40.720.10">
    <property type="entry name" value="Alkaline Phosphatase, subunit A"/>
    <property type="match status" value="1"/>
</dbReference>
<accession>A0A2D6YMT4</accession>
<evidence type="ECO:0000313" key="3">
    <source>
        <dbReference type="Proteomes" id="UP000226525"/>
    </source>
</evidence>
<dbReference type="InterPro" id="IPR017850">
    <property type="entry name" value="Alkaline_phosphatase_core_sf"/>
</dbReference>
<reference evidence="3" key="1">
    <citation type="submission" date="2017-09" db="EMBL/GenBank/DDBJ databases">
        <title>The Reconstruction of 2,631 Draft Metagenome-Assembled Genomes from the Global Oceans.</title>
        <authorList>
            <person name="Tully B.J."/>
            <person name="Graham E.D."/>
            <person name="Heidelberg J.F."/>
        </authorList>
    </citation>
    <scope>NUCLEOTIDE SEQUENCE [LARGE SCALE GENOMIC DNA]</scope>
</reference>
<dbReference type="EMBL" id="NZEX01000164">
    <property type="protein sequence ID" value="MAH64480.1"/>
    <property type="molecule type" value="Genomic_DNA"/>
</dbReference>
<dbReference type="InterPro" id="IPR000917">
    <property type="entry name" value="Sulfatase_N"/>
</dbReference>
<comment type="caution">
    <text evidence="2">The sequence shown here is derived from an EMBL/GenBank/DDBJ whole genome shotgun (WGS) entry which is preliminary data.</text>
</comment>
<dbReference type="Proteomes" id="UP000226525">
    <property type="component" value="Unassembled WGS sequence"/>
</dbReference>
<evidence type="ECO:0000259" key="1">
    <source>
        <dbReference type="Pfam" id="PF00884"/>
    </source>
</evidence>
<gene>
    <name evidence="2" type="ORF">CMN54_13765</name>
</gene>
<sequence length="118" mass="13996">MKLVFILFDSLNRHLLSPYGGKINTPNFKRLAEKAQTFNKHYVGSLPCMPARRDMHTGRLSFLHRSWGPLEPFDNSFPEILFKNNVYSHLVSDHYHYWEDGGLTYHNRYDSYEFIRGQ</sequence>
<name>A0A2D6YMT4_9DELT</name>
<organism evidence="2 3">
    <name type="scientific">SAR324 cluster bacterium</name>
    <dbReference type="NCBI Taxonomy" id="2024889"/>
    <lineage>
        <taxon>Bacteria</taxon>
        <taxon>Deltaproteobacteria</taxon>
        <taxon>SAR324 cluster</taxon>
    </lineage>
</organism>
<protein>
    <submittedName>
        <fullName evidence="2">Sulfatase</fullName>
    </submittedName>
</protein>
<proteinExistence type="predicted"/>
<feature type="non-terminal residue" evidence="2">
    <location>
        <position position="118"/>
    </location>
</feature>
<feature type="domain" description="Sulfatase N-terminal" evidence="1">
    <location>
        <begin position="3"/>
        <end position="99"/>
    </location>
</feature>
<dbReference type="Pfam" id="PF00884">
    <property type="entry name" value="Sulfatase"/>
    <property type="match status" value="1"/>
</dbReference>
<evidence type="ECO:0000313" key="2">
    <source>
        <dbReference type="EMBL" id="MAH64480.1"/>
    </source>
</evidence>